<dbReference type="EMBL" id="AP027925">
    <property type="protein sequence ID" value="BED93057.1"/>
    <property type="molecule type" value="Genomic_DNA"/>
</dbReference>
<proteinExistence type="predicted"/>
<dbReference type="KEGG" id="ptrh:RsTaC01_1013"/>
<evidence type="ECO:0000256" key="1">
    <source>
        <dbReference type="SAM" id="MobiDB-lite"/>
    </source>
</evidence>
<feature type="compositionally biased region" description="Polar residues" evidence="1">
    <location>
        <begin position="152"/>
        <end position="181"/>
    </location>
</feature>
<protein>
    <submittedName>
        <fullName evidence="3">Uncharacterized protein</fullName>
    </submittedName>
</protein>
<dbReference type="Proteomes" id="UP001335720">
    <property type="component" value="Chromosome"/>
</dbReference>
<name>A0AA48KZN3_9FIRM</name>
<sequence length="279" mass="31080">MKFKKTGKFLSILSMCVILGPAINAGSEQSKSHSEQTITIKSKHLALINKGLFNNTLEVLGIIDRSAMSSPKVSGLFKEYSEAKNGVSKNESYKNLVLASIIYLSVESYNSGLEILSLLGISNNLLKVEILSDIENEAKKVKEVIKGKTKSGSLSSVESNSCKKTTEPFTPSSISSKSNFSVEEPTNDKFPIISENFDVKEKNSEKLNSQKQNENPTLNSTIQEKFSENLGERVVLYTEIRDKLRDELGRIDREIEYFKKSIKKLVKINEELGPMVQSL</sequence>
<feature type="chain" id="PRO_5041432922" evidence="2">
    <location>
        <begin position="26"/>
        <end position="279"/>
    </location>
</feature>
<organism evidence="3">
    <name type="scientific">Candidatus Paraimprobicoccus trichonymphae</name>
    <dbReference type="NCBI Taxonomy" id="3033793"/>
    <lineage>
        <taxon>Bacteria</taxon>
        <taxon>Bacillati</taxon>
        <taxon>Bacillota</taxon>
        <taxon>Clostridia</taxon>
        <taxon>Candidatus Paraimprobicoccus</taxon>
    </lineage>
</organism>
<feature type="signal peptide" evidence="2">
    <location>
        <begin position="1"/>
        <end position="25"/>
    </location>
</feature>
<evidence type="ECO:0000313" key="3">
    <source>
        <dbReference type="EMBL" id="BED93057.1"/>
    </source>
</evidence>
<dbReference type="AlphaFoldDB" id="A0AA48KZN3"/>
<evidence type="ECO:0000256" key="2">
    <source>
        <dbReference type="SAM" id="SignalP"/>
    </source>
</evidence>
<keyword evidence="2" id="KW-0732">Signal</keyword>
<accession>A0AA48KZN3</accession>
<reference evidence="3" key="1">
    <citation type="journal article" date="2023" name="ISME J.">
        <title>Emergence of putative energy parasites within Clostridia revealed by genome analysis of a novel endosymbiotic clade.</title>
        <authorList>
            <person name="Takahashi K."/>
            <person name="Kuwahara H."/>
            <person name="Horikawa Y."/>
            <person name="Izawa K."/>
            <person name="Kato D."/>
            <person name="Inagaki T."/>
            <person name="Yuki M."/>
            <person name="Ohkuma M."/>
            <person name="Hongoh Y."/>
        </authorList>
    </citation>
    <scope>NUCLEOTIDE SEQUENCE</scope>
    <source>
        <strain evidence="3">RsTa-C01</strain>
    </source>
</reference>
<gene>
    <name evidence="3" type="ORF">RsTaC01_1013</name>
</gene>
<feature type="region of interest" description="Disordered" evidence="1">
    <location>
        <begin position="152"/>
        <end position="186"/>
    </location>
</feature>